<comment type="caution">
    <text evidence="3">The sequence shown here is derived from an EMBL/GenBank/DDBJ whole genome shotgun (WGS) entry which is preliminary data.</text>
</comment>
<dbReference type="EMBL" id="MSFI01000024">
    <property type="protein sequence ID" value="OMP66164.1"/>
    <property type="molecule type" value="Genomic_DNA"/>
</dbReference>
<keyword evidence="4" id="KW-1185">Reference proteome</keyword>
<gene>
    <name evidence="3" type="ORF">BTO28_13670</name>
</gene>
<keyword evidence="2" id="KW-0732">Signal</keyword>
<name>A0A1V2A5S6_9BACI</name>
<evidence type="ECO:0000256" key="2">
    <source>
        <dbReference type="SAM" id="SignalP"/>
    </source>
</evidence>
<evidence type="ECO:0000313" key="3">
    <source>
        <dbReference type="EMBL" id="OMP66164.1"/>
    </source>
</evidence>
<accession>A0A1V2A5S6</accession>
<feature type="signal peptide" evidence="2">
    <location>
        <begin position="1"/>
        <end position="21"/>
    </location>
</feature>
<feature type="compositionally biased region" description="Basic and acidic residues" evidence="1">
    <location>
        <begin position="50"/>
        <end position="68"/>
    </location>
</feature>
<sequence>MFKKQNTVYLAAFLLASSVFAIFLLNPFLTSETIREEKQPVTPKSNPSVSDEKQSAQSKKETEDKTENDSNGNDGKPAYVADWFEKSGSQGPEEDSKSVNSKPAREESEKQSVVVEKPVEEPTLPDIEKPEQPAIDRMTK</sequence>
<dbReference type="AlphaFoldDB" id="A0A1V2A5S6"/>
<reference evidence="3 4" key="1">
    <citation type="submission" date="2016-12" db="EMBL/GenBank/DDBJ databases">
        <title>Domibacillus sp. SAB 38T whole genome sequencing.</title>
        <authorList>
            <person name="Verma A."/>
            <person name="Ojha A.K."/>
            <person name="Krishnamurthi S."/>
        </authorList>
    </citation>
    <scope>NUCLEOTIDE SEQUENCE [LARGE SCALE GENOMIC DNA]</scope>
    <source>
        <strain evidence="3 4">SAB 38</strain>
    </source>
</reference>
<feature type="region of interest" description="Disordered" evidence="1">
    <location>
        <begin position="33"/>
        <end position="140"/>
    </location>
</feature>
<dbReference type="RefSeq" id="WP_076767211.1">
    <property type="nucleotide sequence ID" value="NZ_MSFI01000024.1"/>
</dbReference>
<proteinExistence type="predicted"/>
<protein>
    <submittedName>
        <fullName evidence="3">Uncharacterized protein</fullName>
    </submittedName>
</protein>
<evidence type="ECO:0000313" key="4">
    <source>
        <dbReference type="Proteomes" id="UP000188613"/>
    </source>
</evidence>
<dbReference type="Proteomes" id="UP000188613">
    <property type="component" value="Unassembled WGS sequence"/>
</dbReference>
<evidence type="ECO:0000256" key="1">
    <source>
        <dbReference type="SAM" id="MobiDB-lite"/>
    </source>
</evidence>
<organism evidence="3 4">
    <name type="scientific">Domibacillus epiphyticus</name>
    <dbReference type="NCBI Taxonomy" id="1714355"/>
    <lineage>
        <taxon>Bacteria</taxon>
        <taxon>Bacillati</taxon>
        <taxon>Bacillota</taxon>
        <taxon>Bacilli</taxon>
        <taxon>Bacillales</taxon>
        <taxon>Bacillaceae</taxon>
        <taxon>Domibacillus</taxon>
    </lineage>
</organism>
<feature type="chain" id="PRO_5013138302" evidence="2">
    <location>
        <begin position="22"/>
        <end position="140"/>
    </location>
</feature>